<dbReference type="SMART" id="SM00228">
    <property type="entry name" value="PDZ"/>
    <property type="match status" value="2"/>
</dbReference>
<dbReference type="EMBL" id="GDIP01206510">
    <property type="protein sequence ID" value="JAJ16892.1"/>
    <property type="molecule type" value="Transcribed_RNA"/>
</dbReference>
<dbReference type="SUPFAM" id="SSF50156">
    <property type="entry name" value="PDZ domain-like"/>
    <property type="match status" value="2"/>
</dbReference>
<evidence type="ECO:0000256" key="1">
    <source>
        <dbReference type="SAM" id="MobiDB-lite"/>
    </source>
</evidence>
<proteinExistence type="predicted"/>
<accession>A0A0P5A422</accession>
<feature type="region of interest" description="Disordered" evidence="1">
    <location>
        <begin position="1"/>
        <end position="30"/>
    </location>
</feature>
<feature type="compositionally biased region" description="Polar residues" evidence="1">
    <location>
        <begin position="710"/>
        <end position="722"/>
    </location>
</feature>
<feature type="region of interest" description="Disordered" evidence="1">
    <location>
        <begin position="909"/>
        <end position="1035"/>
    </location>
</feature>
<dbReference type="InterPro" id="IPR036034">
    <property type="entry name" value="PDZ_sf"/>
</dbReference>
<feature type="compositionally biased region" description="Polar residues" evidence="1">
    <location>
        <begin position="1011"/>
        <end position="1022"/>
    </location>
</feature>
<feature type="compositionally biased region" description="Low complexity" evidence="1">
    <location>
        <begin position="988"/>
        <end position="1002"/>
    </location>
</feature>
<evidence type="ECO:0000259" key="2">
    <source>
        <dbReference type="PROSITE" id="PS50106"/>
    </source>
</evidence>
<name>A0A0P5A422_9CRUS</name>
<feature type="region of interest" description="Disordered" evidence="1">
    <location>
        <begin position="516"/>
        <end position="538"/>
    </location>
</feature>
<dbReference type="EMBL" id="GDIP01206509">
    <property type="protein sequence ID" value="JAJ16893.1"/>
    <property type="molecule type" value="Transcribed_RNA"/>
</dbReference>
<protein>
    <submittedName>
        <fullName evidence="3">Na(+)/H(+) exchange regulatory cofactor NHE-RF3</fullName>
    </submittedName>
</protein>
<feature type="domain" description="PDZ" evidence="2">
    <location>
        <begin position="757"/>
        <end position="845"/>
    </location>
</feature>
<evidence type="ECO:0000313" key="3">
    <source>
        <dbReference type="EMBL" id="JAJ18893.1"/>
    </source>
</evidence>
<dbReference type="OrthoDB" id="6022711at2759"/>
<feature type="compositionally biased region" description="Polar residues" evidence="1">
    <location>
        <begin position="969"/>
        <end position="987"/>
    </location>
</feature>
<dbReference type="InterPro" id="IPR001478">
    <property type="entry name" value="PDZ"/>
</dbReference>
<dbReference type="Gene3D" id="2.30.42.10">
    <property type="match status" value="2"/>
</dbReference>
<dbReference type="PANTHER" id="PTHR11324:SF16">
    <property type="entry name" value="PDZ DOMAIN-CONTAINING PROTEIN 2"/>
    <property type="match status" value="1"/>
</dbReference>
<feature type="compositionally biased region" description="Basic residues" evidence="1">
    <location>
        <begin position="9"/>
        <end position="18"/>
    </location>
</feature>
<reference evidence="3" key="2">
    <citation type="submission" date="2015-10" db="EMBL/GenBank/DDBJ databases">
        <authorList>
            <person name="Gilbert D.G."/>
        </authorList>
    </citation>
    <scope>NUCLEOTIDE SEQUENCE</scope>
</reference>
<dbReference type="AlphaFoldDB" id="A0A0P5A422"/>
<feature type="domain" description="PDZ" evidence="2">
    <location>
        <begin position="1048"/>
        <end position="1121"/>
    </location>
</feature>
<sequence>MFTNETTSRRRAPLRHNQQHPAPGSRGDDGCCVTIKSTTANFPINRGSVLRIKPIPDGGQISCCGCCASRHCDSWTDCRTSRSATVNNPHTKPVPGVFVHPTTTVQITMRWFRKGTEDNSPRLISLSPLRQLDSTAAADAEVASVGRWGSYHSAAIYPRSGQVDEDTSSTLDLPLPSPHNIQHRRSRSALSDNMAADRSSSYADHQHHLPCTLKRKPAVRRRSGGKGSCGWRSSMSSASASSRCLSSATLAFPPAVPKVPATAARNFTTTEGSFVRPQPTPRVRYANRIPLQYDEANDEENESEEWRRLYGICSTDGGTVSAATGRRLSPIRAFGQNHRRTASLDNIIDGCMGDASTPVMTSSRRNRMRPQPADYQPSVAIENRSRPSCWSPQRFMSINKDSMSSPKSSVDEKLLALKPLDDGSIGLSTSSGMFKTKLKSISDKYLKNPVAGIVTNGRDTLTGSLLNRIRNRQHHPMKDSEQPEKANRSSFRSFSCSTLPSLDDFHRKRLMAASSSAGASANLSNSSELQDELDSPGSPVVLRGELGDSDSGIVPEWSDSSSISESSYIRHFQPCQLLSSWRKPQPKVRRSLSPIFQYRALNTTVDSVDSSAVASTTMLSTSGAYENLWPDEECEPTVPEHHSVLSSADSTAAAHGSAEESDESNLAPARTSSPTPPTDDDTSPDCDEDQRVIHTTRIHIEYPPPPVPASESSIPTKASDSPSPHYLTASLDRRAVVRGKSSFASNRDTSGGTSVHLIKIERQSDNLKAELGIFIAKKKLTRGSIGYLVAHIVPGGLVDRDGRLQLDDEIVNVNGRRLRNLSMVHASAVLRLPVPVVEMVVCRGGSDPVADLRTKRRSVDDMLQENAATIILVNGDSMPVDSRPQMEEEPCYENVILPPDGDTVVRLQHQQQQKLPPQHLDDSGVEISESGSCSSGSHLEADGLLDLAPSSDGSNGGSGGSFRCPVSQVRKTLNSSPDNDPPSNGDNVSVSTSSATSRSYSVNGGGDLAVSTGSTPGANNLSAKGKKGSDFCTLPRRPRTQVSHSFYTIVYEKGPGKKSLGFTIVGGIDSPKGPMSFFVKTIFPNGQAADDGRLIEGDEILAINGTGLEGLRHAQAIGFFKAIKTGSVALQVCRRLRRSQINPDKSRSCNDLLQETGDNDS</sequence>
<dbReference type="CDD" id="cd06759">
    <property type="entry name" value="PDZ3_PDZD2-PDZ1_hPro-IL-16-like"/>
    <property type="match status" value="1"/>
</dbReference>
<feature type="compositionally biased region" description="Low complexity" evidence="1">
    <location>
        <begin position="516"/>
        <end position="527"/>
    </location>
</feature>
<feature type="region of interest" description="Disordered" evidence="1">
    <location>
        <begin position="471"/>
        <end position="491"/>
    </location>
</feature>
<feature type="region of interest" description="Disordered" evidence="1">
    <location>
        <begin position="629"/>
        <end position="731"/>
    </location>
</feature>
<feature type="compositionally biased region" description="Low complexity" evidence="1">
    <location>
        <begin position="925"/>
        <end position="938"/>
    </location>
</feature>
<feature type="compositionally biased region" description="Basic and acidic residues" evidence="1">
    <location>
        <begin position="476"/>
        <end position="487"/>
    </location>
</feature>
<feature type="compositionally biased region" description="Basic residues" evidence="1">
    <location>
        <begin position="213"/>
        <end position="224"/>
    </location>
</feature>
<dbReference type="PROSITE" id="PS50106">
    <property type="entry name" value="PDZ"/>
    <property type="match status" value="2"/>
</dbReference>
<feature type="compositionally biased region" description="Low complexity" evidence="1">
    <location>
        <begin position="909"/>
        <end position="918"/>
    </location>
</feature>
<feature type="region of interest" description="Disordered" evidence="1">
    <location>
        <begin position="161"/>
        <end position="236"/>
    </location>
</feature>
<feature type="compositionally biased region" description="Acidic residues" evidence="1">
    <location>
        <begin position="678"/>
        <end position="688"/>
    </location>
</feature>
<dbReference type="PANTHER" id="PTHR11324">
    <property type="entry name" value="IL16-RELATED"/>
    <property type="match status" value="1"/>
</dbReference>
<reference evidence="3" key="1">
    <citation type="submission" date="2015-10" db="EMBL/GenBank/DDBJ databases">
        <title>Daphnia magna gene sets from two clonal populations assembled and annotated with EvidentialGene.</title>
        <authorList>
            <person name="Gilbert D."/>
            <person name="Podicheti R."/>
            <person name="Orsini L."/>
            <person name="Colbourne J."/>
            <person name="Pfrender M."/>
        </authorList>
    </citation>
    <scope>NUCLEOTIDE SEQUENCE</scope>
</reference>
<dbReference type="EMBL" id="GDIP01204509">
    <property type="protein sequence ID" value="JAJ18893.1"/>
    <property type="molecule type" value="Transcribed_RNA"/>
</dbReference>
<organism evidence="3">
    <name type="scientific">Daphnia magna</name>
    <dbReference type="NCBI Taxonomy" id="35525"/>
    <lineage>
        <taxon>Eukaryota</taxon>
        <taxon>Metazoa</taxon>
        <taxon>Ecdysozoa</taxon>
        <taxon>Arthropoda</taxon>
        <taxon>Crustacea</taxon>
        <taxon>Branchiopoda</taxon>
        <taxon>Diplostraca</taxon>
        <taxon>Cladocera</taxon>
        <taxon>Anomopoda</taxon>
        <taxon>Daphniidae</taxon>
        <taxon>Daphnia</taxon>
    </lineage>
</organism>
<dbReference type="Pfam" id="PF00595">
    <property type="entry name" value="PDZ"/>
    <property type="match status" value="2"/>
</dbReference>